<reference evidence="2 3" key="1">
    <citation type="submission" date="2019-11" db="EMBL/GenBank/DDBJ databases">
        <title>Novel species isolated from a subtropical stream in China.</title>
        <authorList>
            <person name="Lu H."/>
        </authorList>
    </citation>
    <scope>NUCLEOTIDE SEQUENCE [LARGE SCALE GENOMIC DNA]</scope>
    <source>
        <strain evidence="2 3">FT26W</strain>
    </source>
</reference>
<keyword evidence="3" id="KW-1185">Reference proteome</keyword>
<evidence type="ECO:0000313" key="3">
    <source>
        <dbReference type="Proteomes" id="UP000439986"/>
    </source>
</evidence>
<proteinExistence type="predicted"/>
<protein>
    <submittedName>
        <fullName evidence="2">PEP-CTERM sorting domain-containing protein</fullName>
    </submittedName>
</protein>
<dbReference type="InterPro" id="IPR013424">
    <property type="entry name" value="Ice-binding_C"/>
</dbReference>
<feature type="chain" id="PRO_5033025202" evidence="1">
    <location>
        <begin position="21"/>
        <end position="120"/>
    </location>
</feature>
<keyword evidence="1" id="KW-0732">Signal</keyword>
<feature type="signal peptide" evidence="1">
    <location>
        <begin position="1"/>
        <end position="20"/>
    </location>
</feature>
<sequence>MRAAALLLCGALLAAGPVSAVAMRAHEFIDADQRVPVTLPSDRATEVISMTPALDAAAVLTPAPEQPLAAQQQPQAVLPPAASPVPEPSGWVLMVLGMLLLFLVQPRKTEESFSIRLDSR</sequence>
<gene>
    <name evidence="2" type="ORF">GJ698_23445</name>
</gene>
<name>A0A844D4K3_9BURK</name>
<accession>A0A844D4K3</accession>
<evidence type="ECO:0000256" key="1">
    <source>
        <dbReference type="SAM" id="SignalP"/>
    </source>
</evidence>
<dbReference type="EMBL" id="WKJL01000022">
    <property type="protein sequence ID" value="MRW87028.1"/>
    <property type="molecule type" value="Genomic_DNA"/>
</dbReference>
<evidence type="ECO:0000313" key="2">
    <source>
        <dbReference type="EMBL" id="MRW87028.1"/>
    </source>
</evidence>
<organism evidence="2 3">
    <name type="scientific">Duganella aquatilis</name>
    <dbReference type="NCBI Taxonomy" id="2666082"/>
    <lineage>
        <taxon>Bacteria</taxon>
        <taxon>Pseudomonadati</taxon>
        <taxon>Pseudomonadota</taxon>
        <taxon>Betaproteobacteria</taxon>
        <taxon>Burkholderiales</taxon>
        <taxon>Oxalobacteraceae</taxon>
        <taxon>Telluria group</taxon>
        <taxon>Duganella</taxon>
    </lineage>
</organism>
<dbReference type="Proteomes" id="UP000439986">
    <property type="component" value="Unassembled WGS sequence"/>
</dbReference>
<comment type="caution">
    <text evidence="2">The sequence shown here is derived from an EMBL/GenBank/DDBJ whole genome shotgun (WGS) entry which is preliminary data.</text>
</comment>
<dbReference type="NCBIfam" id="TIGR02595">
    <property type="entry name" value="PEP_CTERM"/>
    <property type="match status" value="1"/>
</dbReference>
<dbReference type="AlphaFoldDB" id="A0A844D4K3"/>